<dbReference type="GO" id="GO:0036503">
    <property type="term" value="P:ERAD pathway"/>
    <property type="evidence" value="ECO:0000318"/>
    <property type="project" value="GO_Central"/>
</dbReference>
<dbReference type="Gene3D" id="3.30.40.10">
    <property type="entry name" value="Zinc/RING finger domain, C3HC4 (zinc finger)"/>
    <property type="match status" value="1"/>
</dbReference>
<dbReference type="eggNOG" id="KOG0823">
    <property type="taxonomic scope" value="Eukaryota"/>
</dbReference>
<evidence type="ECO:0000256" key="9">
    <source>
        <dbReference type="ARBA" id="ARBA00023136"/>
    </source>
</evidence>
<accession>A0A059A0E0</accession>
<evidence type="ECO:0000256" key="4">
    <source>
        <dbReference type="ARBA" id="ARBA00022679"/>
    </source>
</evidence>
<organism evidence="14">
    <name type="scientific">Eucalyptus grandis</name>
    <name type="common">Flooded gum</name>
    <dbReference type="NCBI Taxonomy" id="71139"/>
    <lineage>
        <taxon>Eukaryota</taxon>
        <taxon>Viridiplantae</taxon>
        <taxon>Streptophyta</taxon>
        <taxon>Embryophyta</taxon>
        <taxon>Tracheophyta</taxon>
        <taxon>Spermatophyta</taxon>
        <taxon>Magnoliopsida</taxon>
        <taxon>eudicotyledons</taxon>
        <taxon>Gunneridae</taxon>
        <taxon>Pentapetalae</taxon>
        <taxon>rosids</taxon>
        <taxon>malvids</taxon>
        <taxon>Myrtales</taxon>
        <taxon>Myrtaceae</taxon>
        <taxon>Myrtoideae</taxon>
        <taxon>Eucalypteae</taxon>
        <taxon>Eucalyptus</taxon>
    </lineage>
</organism>
<dbReference type="KEGG" id="egr:104424902"/>
<comment type="pathway">
    <text evidence="3 11">Protein modification; protein ubiquitination.</text>
</comment>
<dbReference type="Gramene" id="KCW47199">
    <property type="protein sequence ID" value="KCW47199"/>
    <property type="gene ID" value="EUGRSUZ_K01010"/>
</dbReference>
<dbReference type="GO" id="GO:0061630">
    <property type="term" value="F:ubiquitin protein ligase activity"/>
    <property type="evidence" value="ECO:0000318"/>
    <property type="project" value="GO_Central"/>
</dbReference>
<keyword evidence="11" id="KW-0256">Endoplasmic reticulum</keyword>
<evidence type="ECO:0000256" key="7">
    <source>
        <dbReference type="ARBA" id="ARBA00022786"/>
    </source>
</evidence>
<keyword evidence="6 10" id="KW-0863">Zinc-finger</keyword>
<protein>
    <recommendedName>
        <fullName evidence="11">E3 ubiquitin-protein ligase RMA</fullName>
        <ecNumber evidence="11">2.3.2.27</ecNumber>
    </recommendedName>
    <alternativeName>
        <fullName evidence="11">Protein RING membrane-anchor</fullName>
    </alternativeName>
    <alternativeName>
        <fullName evidence="11">RING-type E3 ubiquitin transferase RMA</fullName>
    </alternativeName>
</protein>
<evidence type="ECO:0000256" key="11">
    <source>
        <dbReference type="RuleBase" id="RU369090"/>
    </source>
</evidence>
<dbReference type="PROSITE" id="PS50089">
    <property type="entry name" value="ZF_RING_2"/>
    <property type="match status" value="1"/>
</dbReference>
<dbReference type="AlphaFoldDB" id="A0A059A0E0"/>
<sequence length="262" mass="28835">MSLDHHTHEDLMHGSSDINKSPSGSQRSILAGAVDLEGARSSGFECNICLDSVQDPVVTHCGHLYCWPCIYKWLKVKDTSAKELEEQQPHQCPVCKAEVSYTTLIPLYGRGRTSQLSKNEGQDPGNVVPRRPLGLVGGPSMPGQINATSSPLLTQPPYGGHFSLQSQPYYSQAQLLHHSVSPMLSLSGTATNIIYPIVGIFGEMVYARLFGNSVTNLYTYPNSYSMAGSNPRMRRHVLEAEKSLSRICFFLLCCILLCLLLF</sequence>
<comment type="domain">
    <text evidence="11">The RING-type zinc finger domain is responsible for E3 ligase activity.</text>
</comment>
<evidence type="ECO:0000259" key="13">
    <source>
        <dbReference type="PROSITE" id="PS50089"/>
    </source>
</evidence>
<dbReference type="InterPro" id="IPR017907">
    <property type="entry name" value="Znf_RING_CS"/>
</dbReference>
<dbReference type="GO" id="GO:0016567">
    <property type="term" value="P:protein ubiquitination"/>
    <property type="evidence" value="ECO:0007669"/>
    <property type="project" value="UniProtKB-UniPathway"/>
</dbReference>
<dbReference type="SMART" id="SM00184">
    <property type="entry name" value="RING"/>
    <property type="match status" value="1"/>
</dbReference>
<comment type="catalytic activity">
    <reaction evidence="1 11">
        <text>S-ubiquitinyl-[E2 ubiquitin-conjugating enzyme]-L-cysteine + [acceptor protein]-L-lysine = [E2 ubiquitin-conjugating enzyme]-L-cysteine + N(6)-ubiquitinyl-[acceptor protein]-L-lysine.</text>
        <dbReference type="EC" id="2.3.2.27"/>
    </reaction>
</comment>
<keyword evidence="9" id="KW-0472">Membrane</keyword>
<keyword evidence="5 11" id="KW-0479">Metal-binding</keyword>
<keyword evidence="8 11" id="KW-0862">Zinc</keyword>
<dbReference type="EMBL" id="KK198763">
    <property type="protein sequence ID" value="KCW47200.1"/>
    <property type="molecule type" value="Genomic_DNA"/>
</dbReference>
<feature type="compositionally biased region" description="Basic and acidic residues" evidence="12">
    <location>
        <begin position="1"/>
        <end position="12"/>
    </location>
</feature>
<name>A0A059A0E0_EUCGR</name>
<reference evidence="14" key="1">
    <citation type="submission" date="2013-07" db="EMBL/GenBank/DDBJ databases">
        <title>The genome of Eucalyptus grandis.</title>
        <authorList>
            <person name="Schmutz J."/>
            <person name="Hayes R."/>
            <person name="Myburg A."/>
            <person name="Tuskan G."/>
            <person name="Grattapaglia D."/>
            <person name="Rokhsar D.S."/>
        </authorList>
    </citation>
    <scope>NUCLEOTIDE SEQUENCE</scope>
    <source>
        <tissue evidence="14">Leaf extractions</tissue>
    </source>
</reference>
<dbReference type="Gramene" id="KCW47200">
    <property type="protein sequence ID" value="KCW47200"/>
    <property type="gene ID" value="EUGRSUZ_K01010"/>
</dbReference>
<dbReference type="InterPro" id="IPR027370">
    <property type="entry name" value="Znf-RING_euk"/>
</dbReference>
<dbReference type="CDD" id="cd16745">
    <property type="entry name" value="RING-HC_AtRMA-like"/>
    <property type="match status" value="1"/>
</dbReference>
<dbReference type="UniPathway" id="UPA00143"/>
<gene>
    <name evidence="14" type="ORF">EUGRSUZ_K01010</name>
</gene>
<dbReference type="InterPro" id="IPR045103">
    <property type="entry name" value="RNF5/RNF185-like"/>
</dbReference>
<evidence type="ECO:0000256" key="12">
    <source>
        <dbReference type="SAM" id="MobiDB-lite"/>
    </source>
</evidence>
<dbReference type="GO" id="GO:0005789">
    <property type="term" value="C:endoplasmic reticulum membrane"/>
    <property type="evidence" value="ECO:0007669"/>
    <property type="project" value="UniProtKB-SubCell"/>
</dbReference>
<dbReference type="FunCoup" id="A0A059A0E0">
    <property type="interactions" value="5"/>
</dbReference>
<dbReference type="Pfam" id="PF13445">
    <property type="entry name" value="zf-RING_UBOX"/>
    <property type="match status" value="1"/>
</dbReference>
<comment type="subcellular location">
    <subcellularLocation>
        <location evidence="2">Endomembrane system</location>
    </subcellularLocation>
    <subcellularLocation>
        <location evidence="11">Endoplasmic reticulum membrane</location>
        <topology evidence="11">Single-pass type IV membrane protein</topology>
    </subcellularLocation>
</comment>
<dbReference type="OMA" id="QKQHQCP"/>
<feature type="domain" description="RING-type" evidence="13">
    <location>
        <begin position="46"/>
        <end position="96"/>
    </location>
</feature>
<keyword evidence="4 11" id="KW-0808">Transferase</keyword>
<dbReference type="GO" id="GO:0044390">
    <property type="term" value="F:ubiquitin-like protein conjugating enzyme binding"/>
    <property type="evidence" value="ECO:0000318"/>
    <property type="project" value="GO_Central"/>
</dbReference>
<comment type="function">
    <text evidence="11">E3 ubiquitin-protein ligase.</text>
</comment>
<evidence type="ECO:0000256" key="3">
    <source>
        <dbReference type="ARBA" id="ARBA00004906"/>
    </source>
</evidence>
<feature type="region of interest" description="Disordered" evidence="12">
    <location>
        <begin position="1"/>
        <end position="25"/>
    </location>
</feature>
<evidence type="ECO:0000256" key="6">
    <source>
        <dbReference type="ARBA" id="ARBA00022771"/>
    </source>
</evidence>
<dbReference type="SUPFAM" id="SSF57850">
    <property type="entry name" value="RING/U-box"/>
    <property type="match status" value="1"/>
</dbReference>
<evidence type="ECO:0000256" key="5">
    <source>
        <dbReference type="ARBA" id="ARBA00022723"/>
    </source>
</evidence>
<dbReference type="GO" id="GO:0006511">
    <property type="term" value="P:ubiquitin-dependent protein catabolic process"/>
    <property type="evidence" value="ECO:0000318"/>
    <property type="project" value="GO_Central"/>
</dbReference>
<proteinExistence type="predicted"/>
<dbReference type="GO" id="GO:0008270">
    <property type="term" value="F:zinc ion binding"/>
    <property type="evidence" value="ECO:0007669"/>
    <property type="project" value="UniProtKB-KW"/>
</dbReference>
<dbReference type="EMBL" id="KK198763">
    <property type="protein sequence ID" value="KCW47199.1"/>
    <property type="molecule type" value="Genomic_DNA"/>
</dbReference>
<evidence type="ECO:0000256" key="1">
    <source>
        <dbReference type="ARBA" id="ARBA00000900"/>
    </source>
</evidence>
<dbReference type="PANTHER" id="PTHR12313">
    <property type="entry name" value="E3 UBIQUITIN-PROTEIN LIGASE RNF5-RELATED"/>
    <property type="match status" value="1"/>
</dbReference>
<evidence type="ECO:0000313" key="14">
    <source>
        <dbReference type="EMBL" id="KCW47199.1"/>
    </source>
</evidence>
<dbReference type="PROSITE" id="PS00518">
    <property type="entry name" value="ZF_RING_1"/>
    <property type="match status" value="1"/>
</dbReference>
<dbReference type="InterPro" id="IPR013083">
    <property type="entry name" value="Znf_RING/FYVE/PHD"/>
</dbReference>
<dbReference type="STRING" id="71139.A0A059A0E0"/>
<keyword evidence="7 11" id="KW-0833">Ubl conjugation pathway</keyword>
<evidence type="ECO:0000256" key="8">
    <source>
        <dbReference type="ARBA" id="ARBA00022833"/>
    </source>
</evidence>
<evidence type="ECO:0000256" key="10">
    <source>
        <dbReference type="PROSITE-ProRule" id="PRU00175"/>
    </source>
</evidence>
<dbReference type="InterPro" id="IPR001841">
    <property type="entry name" value="Znf_RING"/>
</dbReference>
<dbReference type="OrthoDB" id="6270329at2759"/>
<evidence type="ECO:0000256" key="2">
    <source>
        <dbReference type="ARBA" id="ARBA00004308"/>
    </source>
</evidence>
<feature type="compositionally biased region" description="Polar residues" evidence="12">
    <location>
        <begin position="16"/>
        <end position="25"/>
    </location>
</feature>
<dbReference type="EC" id="2.3.2.27" evidence="11"/>